<dbReference type="Gene3D" id="2.20.25.650">
    <property type="entry name" value="Tachylectin-2-like"/>
    <property type="match status" value="1"/>
</dbReference>
<feature type="chain" id="PRO_5013068570" description="Tachylectin 2 domain-containing protein" evidence="1">
    <location>
        <begin position="34"/>
        <end position="298"/>
    </location>
</feature>
<protein>
    <recommendedName>
        <fullName evidence="2">Tachylectin 2 domain-containing protein</fullName>
    </recommendedName>
</protein>
<keyword evidence="1" id="KW-0732">Signal</keyword>
<dbReference type="EMBL" id="FUKJ01000047">
    <property type="protein sequence ID" value="SJM89963.1"/>
    <property type="molecule type" value="Genomic_DNA"/>
</dbReference>
<proteinExistence type="predicted"/>
<dbReference type="AlphaFoldDB" id="A0A1R4H136"/>
<evidence type="ECO:0000256" key="1">
    <source>
        <dbReference type="SAM" id="SignalP"/>
    </source>
</evidence>
<dbReference type="SUPFAM" id="SSF50934">
    <property type="entry name" value="Tachylectin-2"/>
    <property type="match status" value="2"/>
</dbReference>
<evidence type="ECO:0000313" key="3">
    <source>
        <dbReference type="EMBL" id="SJM89963.1"/>
    </source>
</evidence>
<dbReference type="InterPro" id="IPR023294">
    <property type="entry name" value="Tachylectin2"/>
</dbReference>
<name>A0A1R4H136_9GAMM</name>
<dbReference type="OrthoDB" id="5173551at2"/>
<dbReference type="InterPro" id="IPR036813">
    <property type="entry name" value="Tachylectin2_sf"/>
</dbReference>
<dbReference type="Gene3D" id="2.115.10.10">
    <property type="entry name" value="Tachylectin 2"/>
    <property type="match status" value="1"/>
</dbReference>
<reference evidence="4" key="1">
    <citation type="submission" date="2017-02" db="EMBL/GenBank/DDBJ databases">
        <authorList>
            <person name="Daims H."/>
        </authorList>
    </citation>
    <scope>NUCLEOTIDE SEQUENCE [LARGE SCALE GENOMIC DNA]</scope>
</reference>
<dbReference type="Proteomes" id="UP000195442">
    <property type="component" value="Unassembled WGS sequence"/>
</dbReference>
<dbReference type="RefSeq" id="WP_087145883.1">
    <property type="nucleotide sequence ID" value="NZ_FUKJ01000047.1"/>
</dbReference>
<feature type="signal peptide" evidence="1">
    <location>
        <begin position="1"/>
        <end position="33"/>
    </location>
</feature>
<sequence>MKPVNFSIRFCNKAISSSLLILCLTGFTLPAQAIQSAYTAFADGDGDIYTIAKNGKLRWFQHTGRMSGADTWTNFGTAKIVGDKATGNNLLNSKVFSGDDGIIYTITNSGKLLWSRHDGRFTGSQVWANSGKLTPIGTGWNKYAHVFSGGDGIIYAITTDGKMLWFRHSGWLDGTNKWAKSSGTQVGKGWQDTVKVFSGGNGVIYSIMSSGLLRWHQHKGRLAGTDDWANNGAQRQVGHNWQGFRQVFTGGDGIIYGIKANGDPVWNRHIGWLTGADAWAPEPNNESGSIIATGWILP</sequence>
<gene>
    <name evidence="3" type="ORF">CRENPOLYSF2_1400003</name>
</gene>
<organism evidence="3 4">
    <name type="scientific">Crenothrix polyspora</name>
    <dbReference type="NCBI Taxonomy" id="360316"/>
    <lineage>
        <taxon>Bacteria</taxon>
        <taxon>Pseudomonadati</taxon>
        <taxon>Pseudomonadota</taxon>
        <taxon>Gammaproteobacteria</taxon>
        <taxon>Methylococcales</taxon>
        <taxon>Crenotrichaceae</taxon>
        <taxon>Crenothrix</taxon>
    </lineage>
</organism>
<feature type="domain" description="Tachylectin 2" evidence="2">
    <location>
        <begin position="40"/>
        <end position="180"/>
    </location>
</feature>
<evidence type="ECO:0000313" key="4">
    <source>
        <dbReference type="Proteomes" id="UP000195442"/>
    </source>
</evidence>
<evidence type="ECO:0000259" key="2">
    <source>
        <dbReference type="Pfam" id="PF14517"/>
    </source>
</evidence>
<keyword evidence="4" id="KW-1185">Reference proteome</keyword>
<dbReference type="Pfam" id="PF14517">
    <property type="entry name" value="Tachylectin"/>
    <property type="match status" value="1"/>
</dbReference>
<accession>A0A1R4H136</accession>